<evidence type="ECO:0000259" key="1">
    <source>
        <dbReference type="Pfam" id="PF05368"/>
    </source>
</evidence>
<dbReference type="KEGG" id="mtun:MTUNDRAET4_0207.1"/>
<feature type="domain" description="NmrA-like" evidence="1">
    <location>
        <begin position="3"/>
        <end position="66"/>
    </location>
</feature>
<keyword evidence="2" id="KW-0614">Plasmid</keyword>
<dbReference type="SUPFAM" id="SSF51735">
    <property type="entry name" value="NAD(P)-binding Rossmann-fold domains"/>
    <property type="match status" value="1"/>
</dbReference>
<geneLocation type="plasmid" evidence="2 3">
    <name>2</name>
</geneLocation>
<protein>
    <recommendedName>
        <fullName evidence="1">NmrA-like domain-containing protein</fullName>
    </recommendedName>
</protein>
<accession>A0A4U8Z6Z7</accession>
<evidence type="ECO:0000313" key="2">
    <source>
        <dbReference type="EMBL" id="VFU16555.1"/>
    </source>
</evidence>
<dbReference type="AlphaFoldDB" id="A0A4U8Z6Z7"/>
<sequence>MYVITGITGQVGGAVARTLLGAGRPVRAIVRDARKGAAWAERGCDVALADLNDAAALASAFKGAQRRLCHGSADIRSSARFSRGAGALCRASNCA</sequence>
<dbReference type="Gene3D" id="3.40.50.720">
    <property type="entry name" value="NAD(P)-binding Rossmann-like Domain"/>
    <property type="match status" value="1"/>
</dbReference>
<proteinExistence type="predicted"/>
<dbReference type="EMBL" id="LR536451">
    <property type="protein sequence ID" value="VFU16555.1"/>
    <property type="molecule type" value="Genomic_DNA"/>
</dbReference>
<organism evidence="2 3">
    <name type="scientific">Methylocella tundrae</name>
    <dbReference type="NCBI Taxonomy" id="227605"/>
    <lineage>
        <taxon>Bacteria</taxon>
        <taxon>Pseudomonadati</taxon>
        <taxon>Pseudomonadota</taxon>
        <taxon>Alphaproteobacteria</taxon>
        <taxon>Hyphomicrobiales</taxon>
        <taxon>Beijerinckiaceae</taxon>
        <taxon>Methylocella</taxon>
    </lineage>
</organism>
<gene>
    <name evidence="2" type="ORF">MTUNDRAET4_0207</name>
</gene>
<name>A0A4U8Z6Z7_METTU</name>
<dbReference type="Proteomes" id="UP000294360">
    <property type="component" value="Plasmid 2"/>
</dbReference>
<reference evidence="2 3" key="1">
    <citation type="submission" date="2019-03" db="EMBL/GenBank/DDBJ databases">
        <authorList>
            <person name="Kox A.R. M."/>
        </authorList>
    </citation>
    <scope>NUCLEOTIDE SEQUENCE [LARGE SCALE GENOMIC DNA]</scope>
    <source>
        <strain evidence="2">MTUNDRAET4 annotated genome</strain>
        <plasmid evidence="3">2</plasmid>
    </source>
</reference>
<dbReference type="Pfam" id="PF05368">
    <property type="entry name" value="NmrA"/>
    <property type="match status" value="1"/>
</dbReference>
<evidence type="ECO:0000313" key="3">
    <source>
        <dbReference type="Proteomes" id="UP000294360"/>
    </source>
</evidence>
<dbReference type="InterPro" id="IPR036291">
    <property type="entry name" value="NAD(P)-bd_dom_sf"/>
</dbReference>
<dbReference type="InterPro" id="IPR008030">
    <property type="entry name" value="NmrA-like"/>
</dbReference>